<dbReference type="EMBL" id="CM042051">
    <property type="protein sequence ID" value="KAI3728236.1"/>
    <property type="molecule type" value="Genomic_DNA"/>
</dbReference>
<comment type="caution">
    <text evidence="1">The sequence shown here is derived from an EMBL/GenBank/DDBJ whole genome shotgun (WGS) entry which is preliminary data.</text>
</comment>
<reference evidence="2" key="1">
    <citation type="journal article" date="2022" name="Mol. Ecol. Resour.">
        <title>The genomes of chicory, endive, great burdock and yacon provide insights into Asteraceae palaeo-polyploidization history and plant inulin production.</title>
        <authorList>
            <person name="Fan W."/>
            <person name="Wang S."/>
            <person name="Wang H."/>
            <person name="Wang A."/>
            <person name="Jiang F."/>
            <person name="Liu H."/>
            <person name="Zhao H."/>
            <person name="Xu D."/>
            <person name="Zhang Y."/>
        </authorList>
    </citation>
    <scope>NUCLEOTIDE SEQUENCE [LARGE SCALE GENOMIC DNA]</scope>
    <source>
        <strain evidence="2">cv. Niubang</strain>
    </source>
</reference>
<gene>
    <name evidence="1" type="ORF">L6452_16869</name>
</gene>
<sequence>MTLLFTPILVRIASTTYSSASSPSSSPSFLAALLINTSSDAWIYTWCRHDSQSTQPKGGRLLHRSKDFHLILN</sequence>
<evidence type="ECO:0000313" key="2">
    <source>
        <dbReference type="Proteomes" id="UP001055879"/>
    </source>
</evidence>
<name>A0ACB9C1Q0_ARCLA</name>
<dbReference type="Proteomes" id="UP001055879">
    <property type="component" value="Linkage Group LG05"/>
</dbReference>
<evidence type="ECO:0000313" key="1">
    <source>
        <dbReference type="EMBL" id="KAI3728236.1"/>
    </source>
</evidence>
<organism evidence="1 2">
    <name type="scientific">Arctium lappa</name>
    <name type="common">Greater burdock</name>
    <name type="synonym">Lappa major</name>
    <dbReference type="NCBI Taxonomy" id="4217"/>
    <lineage>
        <taxon>Eukaryota</taxon>
        <taxon>Viridiplantae</taxon>
        <taxon>Streptophyta</taxon>
        <taxon>Embryophyta</taxon>
        <taxon>Tracheophyta</taxon>
        <taxon>Spermatophyta</taxon>
        <taxon>Magnoliopsida</taxon>
        <taxon>eudicotyledons</taxon>
        <taxon>Gunneridae</taxon>
        <taxon>Pentapetalae</taxon>
        <taxon>asterids</taxon>
        <taxon>campanulids</taxon>
        <taxon>Asterales</taxon>
        <taxon>Asteraceae</taxon>
        <taxon>Carduoideae</taxon>
        <taxon>Cardueae</taxon>
        <taxon>Arctiinae</taxon>
        <taxon>Arctium</taxon>
    </lineage>
</organism>
<proteinExistence type="predicted"/>
<accession>A0ACB9C1Q0</accession>
<keyword evidence="2" id="KW-1185">Reference proteome</keyword>
<reference evidence="1 2" key="2">
    <citation type="journal article" date="2022" name="Mol. Ecol. Resour.">
        <title>The genomes of chicory, endive, great burdock and yacon provide insights into Asteraceae paleo-polyploidization history and plant inulin production.</title>
        <authorList>
            <person name="Fan W."/>
            <person name="Wang S."/>
            <person name="Wang H."/>
            <person name="Wang A."/>
            <person name="Jiang F."/>
            <person name="Liu H."/>
            <person name="Zhao H."/>
            <person name="Xu D."/>
            <person name="Zhang Y."/>
        </authorList>
    </citation>
    <scope>NUCLEOTIDE SEQUENCE [LARGE SCALE GENOMIC DNA]</scope>
    <source>
        <strain evidence="2">cv. Niubang</strain>
    </source>
</reference>
<protein>
    <submittedName>
        <fullName evidence="1">Uncharacterized protein</fullName>
    </submittedName>
</protein>